<dbReference type="FunFam" id="3.40.50.10490:FF:000001">
    <property type="entry name" value="Glutamine--fructose-6-phosphate aminotransferase [isomerizing]"/>
    <property type="match status" value="1"/>
</dbReference>
<dbReference type="Gene3D" id="3.60.20.10">
    <property type="entry name" value="Glutamine Phosphoribosylpyrophosphate, subunit 1, domain 1"/>
    <property type="match status" value="1"/>
</dbReference>
<dbReference type="AlphaFoldDB" id="A0A4Z0HHK6"/>
<dbReference type="EMBL" id="SRID01000025">
    <property type="protein sequence ID" value="TGB16694.1"/>
    <property type="molecule type" value="Genomic_DNA"/>
</dbReference>
<dbReference type="InterPro" id="IPR001347">
    <property type="entry name" value="SIS_dom"/>
</dbReference>
<evidence type="ECO:0000256" key="8">
    <source>
        <dbReference type="ARBA" id="ARBA00022737"/>
    </source>
</evidence>
<dbReference type="Pfam" id="PF13522">
    <property type="entry name" value="GATase_6"/>
    <property type="match status" value="1"/>
</dbReference>
<gene>
    <name evidence="10 13" type="primary">glmS</name>
    <name evidence="13" type="ORF">E4099_04900</name>
</gene>
<dbReference type="InterPro" id="IPR005855">
    <property type="entry name" value="GFAT"/>
</dbReference>
<dbReference type="NCBIfam" id="NF001484">
    <property type="entry name" value="PRK00331.1"/>
    <property type="match status" value="1"/>
</dbReference>
<dbReference type="RefSeq" id="WP_135337687.1">
    <property type="nucleotide sequence ID" value="NZ_JBHLTX010000042.1"/>
</dbReference>
<feature type="domain" description="Glutamine amidotransferase type-2" evidence="11">
    <location>
        <begin position="2"/>
        <end position="217"/>
    </location>
</feature>
<dbReference type="Pfam" id="PF01380">
    <property type="entry name" value="SIS"/>
    <property type="match status" value="2"/>
</dbReference>
<sequence>MCGIVGYIGKRDVAPLLLEGLQRLEYRGYDSAGVAIHGKSGGLKTAKAKGRVRELESRLPKRFAGTTGIAHTRWATHGAPNDVNAHPHLDADGKVAVVHNGIIDNAADLRAKLVADGVELVSDTDSEVLAHLIGRSQAPTLEEKVRAALALIEGTYGIAVLHADFADRIVVARNGSPVVLGIGEKEMFVASDVAALVSHTRQVVTLDDGEMATLKADDFRTYTTEGSRTSATPTTVEWEAESYDMGGHETYMHKEIHEQVDAVDRVLRGRIDDRFATVRLGGLNLDAREARAVRRVKILGCGSAYHTGLIGAQLIEELARIPADAEPASEFRYRNPVVDPDTLYIAVSQSGETYDTLAAVQELKRKGARVLGVVNVVGSAIARETDGGVYVHAGPEVCVVSTKCFTNTAVAFALLALHLGRIRDLSVADGKRIIAGLRRLPEQIAEVLRDEERIKELAAEYADAKSMMFVGRVRGYPVAREASLKLKEVSYVHAEAYPASELKHGPLALIEPAVPTVAVLPDDELLEKNRATLEEIKARSGRILAVAHQEQDKADHTIVVPKNEVELDPILMGVPLQLLAYHTALALGRDIDKPRNLAKSVTVE</sequence>
<dbReference type="InterPro" id="IPR047084">
    <property type="entry name" value="GFAT_N"/>
</dbReference>
<dbReference type="InterPro" id="IPR035490">
    <property type="entry name" value="GlmS/FrlB_SIS"/>
</dbReference>
<dbReference type="SUPFAM" id="SSF53697">
    <property type="entry name" value="SIS domain"/>
    <property type="match status" value="1"/>
</dbReference>
<keyword evidence="8" id="KW-0677">Repeat</keyword>
<dbReference type="GO" id="GO:0005829">
    <property type="term" value="C:cytosol"/>
    <property type="evidence" value="ECO:0007669"/>
    <property type="project" value="TreeGrafter"/>
</dbReference>
<keyword evidence="5 10" id="KW-0963">Cytoplasm</keyword>
<evidence type="ECO:0000256" key="4">
    <source>
        <dbReference type="ARBA" id="ARBA00016090"/>
    </source>
</evidence>
<dbReference type="FunFam" id="3.60.20.10:FF:000006">
    <property type="entry name" value="Glutamine--fructose-6-phosphate aminotransferase [isomerizing]"/>
    <property type="match status" value="1"/>
</dbReference>
<comment type="subcellular location">
    <subcellularLocation>
        <location evidence="2 10">Cytoplasm</location>
    </subcellularLocation>
</comment>
<dbReference type="GO" id="GO:0006487">
    <property type="term" value="P:protein N-linked glycosylation"/>
    <property type="evidence" value="ECO:0007669"/>
    <property type="project" value="TreeGrafter"/>
</dbReference>
<reference evidence="13 14" key="1">
    <citation type="submission" date="2019-03" db="EMBL/GenBank/DDBJ databases">
        <authorList>
            <person name="Gonzalez-Pimentel J.L."/>
        </authorList>
    </citation>
    <scope>NUCLEOTIDE SEQUENCE [LARGE SCALE GENOMIC DNA]</scope>
    <source>
        <strain evidence="13 14">JCM 31289</strain>
    </source>
</reference>
<dbReference type="GO" id="GO:0006002">
    <property type="term" value="P:fructose 6-phosphate metabolic process"/>
    <property type="evidence" value="ECO:0007669"/>
    <property type="project" value="TreeGrafter"/>
</dbReference>
<evidence type="ECO:0000313" key="14">
    <source>
        <dbReference type="Proteomes" id="UP000297948"/>
    </source>
</evidence>
<dbReference type="GO" id="GO:0005975">
    <property type="term" value="P:carbohydrate metabolic process"/>
    <property type="evidence" value="ECO:0007669"/>
    <property type="project" value="UniProtKB-UniRule"/>
</dbReference>
<evidence type="ECO:0000256" key="1">
    <source>
        <dbReference type="ARBA" id="ARBA00001031"/>
    </source>
</evidence>
<dbReference type="EC" id="2.6.1.16" evidence="3 10"/>
<keyword evidence="14" id="KW-1185">Reference proteome</keyword>
<keyword evidence="6 10" id="KW-0032">Aminotransferase</keyword>
<evidence type="ECO:0000259" key="11">
    <source>
        <dbReference type="PROSITE" id="PS51278"/>
    </source>
</evidence>
<organism evidence="13 14">
    <name type="scientific">Streptomyces palmae</name>
    <dbReference type="NCBI Taxonomy" id="1701085"/>
    <lineage>
        <taxon>Bacteria</taxon>
        <taxon>Bacillati</taxon>
        <taxon>Actinomycetota</taxon>
        <taxon>Actinomycetes</taxon>
        <taxon>Kitasatosporales</taxon>
        <taxon>Streptomycetaceae</taxon>
        <taxon>Streptomyces</taxon>
    </lineage>
</organism>
<keyword evidence="7 10" id="KW-0808">Transferase</keyword>
<dbReference type="GO" id="GO:0006047">
    <property type="term" value="P:UDP-N-acetylglucosamine metabolic process"/>
    <property type="evidence" value="ECO:0007669"/>
    <property type="project" value="TreeGrafter"/>
</dbReference>
<feature type="domain" description="SIS" evidence="12">
    <location>
        <begin position="457"/>
        <end position="594"/>
    </location>
</feature>
<feature type="active site" description="Nucleophile; for GATase activity" evidence="10">
    <location>
        <position position="2"/>
    </location>
</feature>
<evidence type="ECO:0000256" key="7">
    <source>
        <dbReference type="ARBA" id="ARBA00022679"/>
    </source>
</evidence>
<dbReference type="CDD" id="cd00714">
    <property type="entry name" value="GFAT"/>
    <property type="match status" value="1"/>
</dbReference>
<dbReference type="PROSITE" id="PS51464">
    <property type="entry name" value="SIS"/>
    <property type="match status" value="2"/>
</dbReference>
<dbReference type="OrthoDB" id="9761808at2"/>
<evidence type="ECO:0000259" key="12">
    <source>
        <dbReference type="PROSITE" id="PS51464"/>
    </source>
</evidence>
<dbReference type="GO" id="GO:0004360">
    <property type="term" value="F:glutamine-fructose-6-phosphate transaminase (isomerizing) activity"/>
    <property type="evidence" value="ECO:0007669"/>
    <property type="project" value="UniProtKB-UniRule"/>
</dbReference>
<comment type="function">
    <text evidence="10">Catalyzes the first step in hexosamine metabolism, converting fructose-6P into glucosamine-6P using glutamine as a nitrogen source.</text>
</comment>
<evidence type="ECO:0000313" key="13">
    <source>
        <dbReference type="EMBL" id="TGB16694.1"/>
    </source>
</evidence>
<dbReference type="GO" id="GO:0097367">
    <property type="term" value="F:carbohydrate derivative binding"/>
    <property type="evidence" value="ECO:0007669"/>
    <property type="project" value="InterPro"/>
</dbReference>
<dbReference type="PANTHER" id="PTHR10937">
    <property type="entry name" value="GLUCOSAMINE--FRUCTOSE-6-PHOSPHATE AMINOTRANSFERASE, ISOMERIZING"/>
    <property type="match status" value="1"/>
</dbReference>
<comment type="subunit">
    <text evidence="10">Homodimer.</text>
</comment>
<dbReference type="PROSITE" id="PS51278">
    <property type="entry name" value="GATASE_TYPE_2"/>
    <property type="match status" value="1"/>
</dbReference>
<feature type="active site" description="For Fru-6P isomerization activity" evidence="10">
    <location>
        <position position="599"/>
    </location>
</feature>
<feature type="initiator methionine" description="Removed" evidence="10">
    <location>
        <position position="1"/>
    </location>
</feature>
<evidence type="ECO:0000256" key="5">
    <source>
        <dbReference type="ARBA" id="ARBA00022490"/>
    </source>
</evidence>
<dbReference type="Gene3D" id="3.40.50.10490">
    <property type="entry name" value="Glucose-6-phosphate isomerase like protein, domain 1"/>
    <property type="match status" value="2"/>
</dbReference>
<keyword evidence="9" id="KW-0315">Glutamine amidotransferase</keyword>
<dbReference type="SUPFAM" id="SSF56235">
    <property type="entry name" value="N-terminal nucleophile aminohydrolases (Ntn hydrolases)"/>
    <property type="match status" value="1"/>
</dbReference>
<dbReference type="InterPro" id="IPR017932">
    <property type="entry name" value="GATase_2_dom"/>
</dbReference>
<accession>A0A4Z0HHK6</accession>
<comment type="catalytic activity">
    <reaction evidence="1 10">
        <text>D-fructose 6-phosphate + L-glutamine = D-glucosamine 6-phosphate + L-glutamate</text>
        <dbReference type="Rhea" id="RHEA:13237"/>
        <dbReference type="ChEBI" id="CHEBI:29985"/>
        <dbReference type="ChEBI" id="CHEBI:58359"/>
        <dbReference type="ChEBI" id="CHEBI:58725"/>
        <dbReference type="ChEBI" id="CHEBI:61527"/>
        <dbReference type="EC" id="2.6.1.16"/>
    </reaction>
</comment>
<protein>
    <recommendedName>
        <fullName evidence="4 10">Glutamine--fructose-6-phosphate aminotransferase [isomerizing]</fullName>
        <ecNumber evidence="3 10">2.6.1.16</ecNumber>
    </recommendedName>
    <alternativeName>
        <fullName evidence="10">D-fructose-6-phosphate amidotransferase</fullName>
    </alternativeName>
    <alternativeName>
        <fullName evidence="10">GFAT</fullName>
    </alternativeName>
    <alternativeName>
        <fullName evidence="10">Glucosamine-6-phosphate synthase</fullName>
    </alternativeName>
    <alternativeName>
        <fullName evidence="10">Hexosephosphate aminotransferase</fullName>
    </alternativeName>
    <alternativeName>
        <fullName evidence="10">L-glutamine--D-fructose-6-phosphate amidotransferase</fullName>
    </alternativeName>
</protein>
<evidence type="ECO:0000256" key="2">
    <source>
        <dbReference type="ARBA" id="ARBA00004496"/>
    </source>
</evidence>
<comment type="caution">
    <text evidence="13">The sequence shown here is derived from an EMBL/GenBank/DDBJ whole genome shotgun (WGS) entry which is preliminary data.</text>
</comment>
<evidence type="ECO:0000256" key="10">
    <source>
        <dbReference type="HAMAP-Rule" id="MF_00164"/>
    </source>
</evidence>
<dbReference type="PANTHER" id="PTHR10937:SF0">
    <property type="entry name" value="GLUTAMINE--FRUCTOSE-6-PHOSPHATE TRANSAMINASE (ISOMERIZING)"/>
    <property type="match status" value="1"/>
</dbReference>
<evidence type="ECO:0000256" key="3">
    <source>
        <dbReference type="ARBA" id="ARBA00012916"/>
    </source>
</evidence>
<evidence type="ECO:0000256" key="9">
    <source>
        <dbReference type="ARBA" id="ARBA00022962"/>
    </source>
</evidence>
<dbReference type="NCBIfam" id="TIGR01135">
    <property type="entry name" value="glmS"/>
    <property type="match status" value="1"/>
</dbReference>
<dbReference type="HAMAP" id="MF_00164">
    <property type="entry name" value="GlmS"/>
    <property type="match status" value="1"/>
</dbReference>
<name>A0A4Z0HHK6_9ACTN</name>
<proteinExistence type="inferred from homology"/>
<dbReference type="InterPro" id="IPR035466">
    <property type="entry name" value="GlmS/AgaS_SIS"/>
</dbReference>
<dbReference type="InterPro" id="IPR029055">
    <property type="entry name" value="Ntn_hydrolases_N"/>
</dbReference>
<evidence type="ECO:0000256" key="6">
    <source>
        <dbReference type="ARBA" id="ARBA00022576"/>
    </source>
</evidence>
<dbReference type="Proteomes" id="UP000297948">
    <property type="component" value="Unassembled WGS sequence"/>
</dbReference>
<feature type="domain" description="SIS" evidence="12">
    <location>
        <begin position="285"/>
        <end position="425"/>
    </location>
</feature>
<dbReference type="InterPro" id="IPR046348">
    <property type="entry name" value="SIS_dom_sf"/>
</dbReference>
<dbReference type="CDD" id="cd05009">
    <property type="entry name" value="SIS_GlmS_GlmD_2"/>
    <property type="match status" value="1"/>
</dbReference>
<dbReference type="CDD" id="cd05008">
    <property type="entry name" value="SIS_GlmS_GlmD_1"/>
    <property type="match status" value="1"/>
</dbReference>